<dbReference type="GO" id="GO:0005794">
    <property type="term" value="C:Golgi apparatus"/>
    <property type="evidence" value="ECO:0007669"/>
    <property type="project" value="UniProtKB-SubCell"/>
</dbReference>
<protein>
    <recommendedName>
        <fullName evidence="14">Ras-related protein Rab-43</fullName>
    </recommendedName>
</protein>
<dbReference type="PROSITE" id="PS51419">
    <property type="entry name" value="RAB"/>
    <property type="match status" value="1"/>
</dbReference>
<accession>A0A7M5UI19</accession>
<dbReference type="AlphaFoldDB" id="A0A7M5UI19"/>
<dbReference type="Proteomes" id="UP000594262">
    <property type="component" value="Unplaced"/>
</dbReference>
<evidence type="ECO:0000256" key="1">
    <source>
        <dbReference type="ARBA" id="ARBA00004580"/>
    </source>
</evidence>
<dbReference type="InterPro" id="IPR005225">
    <property type="entry name" value="Small_GTP-bd"/>
</dbReference>
<dbReference type="SMART" id="SM00175">
    <property type="entry name" value="RAB"/>
    <property type="match status" value="1"/>
</dbReference>
<dbReference type="GO" id="GO:0003924">
    <property type="term" value="F:GTPase activity"/>
    <property type="evidence" value="ECO:0007669"/>
    <property type="project" value="InterPro"/>
</dbReference>
<keyword evidence="4" id="KW-0597">Phosphoprotein</keyword>
<evidence type="ECO:0000256" key="7">
    <source>
        <dbReference type="ARBA" id="ARBA00023134"/>
    </source>
</evidence>
<dbReference type="PROSITE" id="PS51420">
    <property type="entry name" value="RHO"/>
    <property type="match status" value="1"/>
</dbReference>
<dbReference type="SUPFAM" id="SSF52540">
    <property type="entry name" value="P-loop containing nucleoside triphosphate hydrolases"/>
    <property type="match status" value="1"/>
</dbReference>
<keyword evidence="6" id="KW-0333">Golgi apparatus</keyword>
<dbReference type="Gene3D" id="3.40.50.300">
    <property type="entry name" value="P-loop containing nucleotide triphosphate hydrolases"/>
    <property type="match status" value="1"/>
</dbReference>
<dbReference type="PROSITE" id="PS51421">
    <property type="entry name" value="RAS"/>
    <property type="match status" value="1"/>
</dbReference>
<comment type="subcellular location">
    <subcellularLocation>
        <location evidence="1">Cytoplasmic vesicle</location>
        <location evidence="1">Phagosome membrane</location>
    </subcellularLocation>
    <subcellularLocation>
        <location evidence="13">Endomembrane system</location>
        <topology evidence="13">Lipid-anchor</topology>
        <orientation evidence="13">Cytoplasmic side</orientation>
    </subcellularLocation>
    <subcellularLocation>
        <location evidence="12">Golgi apparatus</location>
        <location evidence="12">trans-Golgi network membrane</location>
        <topology evidence="12">Lipid-anchor</topology>
    </subcellularLocation>
</comment>
<evidence type="ECO:0000256" key="5">
    <source>
        <dbReference type="ARBA" id="ARBA00022741"/>
    </source>
</evidence>
<evidence type="ECO:0000256" key="8">
    <source>
        <dbReference type="ARBA" id="ARBA00023136"/>
    </source>
</evidence>
<dbReference type="GO" id="GO:0030670">
    <property type="term" value="C:phagocytic vesicle membrane"/>
    <property type="evidence" value="ECO:0007669"/>
    <property type="project" value="UniProtKB-SubCell"/>
</dbReference>
<keyword evidence="10" id="KW-0636">Prenylation</keyword>
<evidence type="ECO:0000256" key="3">
    <source>
        <dbReference type="ARBA" id="ARBA00022481"/>
    </source>
</evidence>
<name>A0A7M5UI19_9CNID</name>
<dbReference type="RefSeq" id="XP_066925756.1">
    <property type="nucleotide sequence ID" value="XM_067069655.1"/>
</dbReference>
<proteinExistence type="inferred from homology"/>
<dbReference type="SMART" id="SM00176">
    <property type="entry name" value="RAN"/>
    <property type="match status" value="1"/>
</dbReference>
<keyword evidence="3" id="KW-0488">Methylation</keyword>
<dbReference type="FunFam" id="3.40.50.300:FF:000803">
    <property type="entry name" value="Ras-related protein Rab-43"/>
    <property type="match status" value="1"/>
</dbReference>
<keyword evidence="16" id="KW-1185">Reference proteome</keyword>
<dbReference type="Pfam" id="PF00071">
    <property type="entry name" value="Ras"/>
    <property type="match status" value="1"/>
</dbReference>
<dbReference type="OrthoDB" id="9989112at2759"/>
<evidence type="ECO:0000256" key="14">
    <source>
        <dbReference type="ARBA" id="ARBA00067841"/>
    </source>
</evidence>
<evidence type="ECO:0000313" key="16">
    <source>
        <dbReference type="Proteomes" id="UP000594262"/>
    </source>
</evidence>
<sequence>MRNQPLEDAETDFDYLFKIVLIGDAGVGKTAIVHRFKYNTFVERHASTIGVDFTIKTMQVDDKKVKLQIWDTAGQERFRTITQSYYRSANGVVLVYDISTADSFKNLGRWLEDVKKYAGKCLHQMMIGNKCDLHHRREVSEEEAKNFASHYGIGDTLETSAKENSNIEEAFWRIAKHLKDLYENEEGLKSSNTQEVILDSKSVGGSSCCGS</sequence>
<keyword evidence="5" id="KW-0547">Nucleotide-binding</keyword>
<dbReference type="SMART" id="SM00173">
    <property type="entry name" value="RAS"/>
    <property type="match status" value="1"/>
</dbReference>
<dbReference type="GO" id="GO:0005525">
    <property type="term" value="F:GTP binding"/>
    <property type="evidence" value="ECO:0007669"/>
    <property type="project" value="UniProtKB-KW"/>
</dbReference>
<keyword evidence="9" id="KW-0449">Lipoprotein</keyword>
<evidence type="ECO:0000256" key="13">
    <source>
        <dbReference type="ARBA" id="ARBA00046278"/>
    </source>
</evidence>
<dbReference type="PANTHER" id="PTHR47977">
    <property type="entry name" value="RAS-RELATED PROTEIN RAB"/>
    <property type="match status" value="1"/>
</dbReference>
<evidence type="ECO:0000256" key="9">
    <source>
        <dbReference type="ARBA" id="ARBA00023288"/>
    </source>
</evidence>
<dbReference type="GeneID" id="136813126"/>
<dbReference type="NCBIfam" id="TIGR00231">
    <property type="entry name" value="small_GTP"/>
    <property type="match status" value="1"/>
</dbReference>
<evidence type="ECO:0000256" key="2">
    <source>
        <dbReference type="ARBA" id="ARBA00006270"/>
    </source>
</evidence>
<evidence type="ECO:0000256" key="11">
    <source>
        <dbReference type="ARBA" id="ARBA00023329"/>
    </source>
</evidence>
<keyword evidence="11" id="KW-0968">Cytoplasmic vesicle</keyword>
<organism evidence="15 16">
    <name type="scientific">Clytia hemisphaerica</name>
    <dbReference type="NCBI Taxonomy" id="252671"/>
    <lineage>
        <taxon>Eukaryota</taxon>
        <taxon>Metazoa</taxon>
        <taxon>Cnidaria</taxon>
        <taxon>Hydrozoa</taxon>
        <taxon>Hydroidolina</taxon>
        <taxon>Leptothecata</taxon>
        <taxon>Obeliida</taxon>
        <taxon>Clytiidae</taxon>
        <taxon>Clytia</taxon>
    </lineage>
</organism>
<evidence type="ECO:0000313" key="15">
    <source>
        <dbReference type="EnsemblMetazoa" id="CLYHEMP000200.1"/>
    </source>
</evidence>
<reference evidence="15" key="1">
    <citation type="submission" date="2021-01" db="UniProtKB">
        <authorList>
            <consortium name="EnsemblMetazoa"/>
        </authorList>
    </citation>
    <scope>IDENTIFICATION</scope>
</reference>
<evidence type="ECO:0000256" key="10">
    <source>
        <dbReference type="ARBA" id="ARBA00023289"/>
    </source>
</evidence>
<evidence type="ECO:0000256" key="12">
    <source>
        <dbReference type="ARBA" id="ARBA00037864"/>
    </source>
</evidence>
<keyword evidence="8" id="KW-0472">Membrane</keyword>
<evidence type="ECO:0000256" key="4">
    <source>
        <dbReference type="ARBA" id="ARBA00022553"/>
    </source>
</evidence>
<dbReference type="PRINTS" id="PR00449">
    <property type="entry name" value="RASTRNSFRMNG"/>
</dbReference>
<dbReference type="SMART" id="SM00174">
    <property type="entry name" value="RHO"/>
    <property type="match status" value="1"/>
</dbReference>
<dbReference type="EnsemblMetazoa" id="CLYHEMT000200.1">
    <property type="protein sequence ID" value="CLYHEMP000200.1"/>
    <property type="gene ID" value="CLYHEMG000200"/>
</dbReference>
<evidence type="ECO:0000256" key="6">
    <source>
        <dbReference type="ARBA" id="ARBA00023034"/>
    </source>
</evidence>
<comment type="similarity">
    <text evidence="2">Belongs to the small GTPase superfamily. Rab family.</text>
</comment>
<dbReference type="InterPro" id="IPR027417">
    <property type="entry name" value="P-loop_NTPase"/>
</dbReference>
<dbReference type="InterPro" id="IPR001806">
    <property type="entry name" value="Small_GTPase"/>
</dbReference>
<dbReference type="InterPro" id="IPR050227">
    <property type="entry name" value="Rab"/>
</dbReference>
<keyword evidence="7" id="KW-0342">GTP-binding</keyword>